<feature type="domain" description="HTH lysR-type" evidence="5">
    <location>
        <begin position="3"/>
        <end position="60"/>
    </location>
</feature>
<evidence type="ECO:0000259" key="5">
    <source>
        <dbReference type="PROSITE" id="PS50931"/>
    </source>
</evidence>
<comment type="caution">
    <text evidence="6">The sequence shown here is derived from an EMBL/GenBank/DDBJ whole genome shotgun (WGS) entry which is preliminary data.</text>
</comment>
<keyword evidence="3" id="KW-0238">DNA-binding</keyword>
<name>A0A2A5AWL1_9GAMM</name>
<protein>
    <submittedName>
        <fullName evidence="6">LysR family transcriptional regulator</fullName>
    </submittedName>
</protein>
<evidence type="ECO:0000313" key="7">
    <source>
        <dbReference type="Proteomes" id="UP000218327"/>
    </source>
</evidence>
<dbReference type="SUPFAM" id="SSF46785">
    <property type="entry name" value="Winged helix' DNA-binding domain"/>
    <property type="match status" value="1"/>
</dbReference>
<evidence type="ECO:0000256" key="3">
    <source>
        <dbReference type="ARBA" id="ARBA00023125"/>
    </source>
</evidence>
<keyword evidence="4" id="KW-0804">Transcription</keyword>
<dbReference type="Gene3D" id="1.10.10.10">
    <property type="entry name" value="Winged helix-like DNA-binding domain superfamily/Winged helix DNA-binding domain"/>
    <property type="match status" value="1"/>
</dbReference>
<reference evidence="7" key="1">
    <citation type="submission" date="2017-08" db="EMBL/GenBank/DDBJ databases">
        <title>A dynamic microbial community with high functional redundancy inhabits the cold, oxic subseafloor aquifer.</title>
        <authorList>
            <person name="Tully B.J."/>
            <person name="Wheat C.G."/>
            <person name="Glazer B.T."/>
            <person name="Huber J.A."/>
        </authorList>
    </citation>
    <scope>NUCLEOTIDE SEQUENCE [LARGE SCALE GENOMIC DNA]</scope>
</reference>
<dbReference type="GO" id="GO:0003677">
    <property type="term" value="F:DNA binding"/>
    <property type="evidence" value="ECO:0007669"/>
    <property type="project" value="UniProtKB-KW"/>
</dbReference>
<dbReference type="AlphaFoldDB" id="A0A2A5AWL1"/>
<dbReference type="PANTHER" id="PTHR30346">
    <property type="entry name" value="TRANSCRIPTIONAL DUAL REGULATOR HCAR-RELATED"/>
    <property type="match status" value="1"/>
</dbReference>
<dbReference type="InterPro" id="IPR036388">
    <property type="entry name" value="WH-like_DNA-bd_sf"/>
</dbReference>
<dbReference type="GO" id="GO:0003700">
    <property type="term" value="F:DNA-binding transcription factor activity"/>
    <property type="evidence" value="ECO:0007669"/>
    <property type="project" value="InterPro"/>
</dbReference>
<dbReference type="Gene3D" id="3.40.190.10">
    <property type="entry name" value="Periplasmic binding protein-like II"/>
    <property type="match status" value="2"/>
</dbReference>
<dbReference type="PROSITE" id="PS50931">
    <property type="entry name" value="HTH_LYSR"/>
    <property type="match status" value="1"/>
</dbReference>
<dbReference type="Pfam" id="PF00126">
    <property type="entry name" value="HTH_1"/>
    <property type="match status" value="1"/>
</dbReference>
<organism evidence="6 7">
    <name type="scientific">SAR86 cluster bacterium</name>
    <dbReference type="NCBI Taxonomy" id="2030880"/>
    <lineage>
        <taxon>Bacteria</taxon>
        <taxon>Pseudomonadati</taxon>
        <taxon>Pseudomonadota</taxon>
        <taxon>Gammaproteobacteria</taxon>
        <taxon>SAR86 cluster</taxon>
    </lineage>
</organism>
<dbReference type="FunFam" id="1.10.10.10:FF:000001">
    <property type="entry name" value="LysR family transcriptional regulator"/>
    <property type="match status" value="1"/>
</dbReference>
<dbReference type="Pfam" id="PF03466">
    <property type="entry name" value="LysR_substrate"/>
    <property type="match status" value="1"/>
</dbReference>
<sequence>MSPTLKQLKYLCAVAQHKHFSKAAASCFVSQSTLSAAIQELELQLDVKIFERNKKAVLITPTGEKLLIQARKILGEVEDLISLAQAHEDPLSSELRLGVIPTIGPFLLPSILSDLRKNYTKLKLYLKEGMSAQLLQELQQGQLDLIILAFPYPLPDMETVSLFEDEFLLCLPPGHPLEKESQVKQQQLRGENLLLLEEGHCLRDHALEACKLDIADADLVYQGTSLHTLVQMVANGLGITLLPAISVNADILGDTHLQLKHFNTENVSREIGMAWRKSDPRREDYLLFAEFIKKQLK</sequence>
<dbReference type="InterPro" id="IPR005119">
    <property type="entry name" value="LysR_subst-bd"/>
</dbReference>
<dbReference type="InterPro" id="IPR000847">
    <property type="entry name" value="LysR_HTH_N"/>
</dbReference>
<dbReference type="EMBL" id="NVVJ01000036">
    <property type="protein sequence ID" value="PCJ23639.1"/>
    <property type="molecule type" value="Genomic_DNA"/>
</dbReference>
<gene>
    <name evidence="6" type="ORF">COA96_11360</name>
</gene>
<proteinExistence type="inferred from homology"/>
<keyword evidence="2" id="KW-0805">Transcription regulation</keyword>
<evidence type="ECO:0000256" key="2">
    <source>
        <dbReference type="ARBA" id="ARBA00023015"/>
    </source>
</evidence>
<dbReference type="Proteomes" id="UP000218327">
    <property type="component" value="Unassembled WGS sequence"/>
</dbReference>
<comment type="similarity">
    <text evidence="1">Belongs to the LysR transcriptional regulatory family.</text>
</comment>
<dbReference type="GO" id="GO:0032993">
    <property type="term" value="C:protein-DNA complex"/>
    <property type="evidence" value="ECO:0007669"/>
    <property type="project" value="TreeGrafter"/>
</dbReference>
<dbReference type="InterPro" id="IPR036390">
    <property type="entry name" value="WH_DNA-bd_sf"/>
</dbReference>
<evidence type="ECO:0000313" key="6">
    <source>
        <dbReference type="EMBL" id="PCJ23639.1"/>
    </source>
</evidence>
<evidence type="ECO:0000256" key="4">
    <source>
        <dbReference type="ARBA" id="ARBA00023163"/>
    </source>
</evidence>
<dbReference type="PRINTS" id="PR00039">
    <property type="entry name" value="HTHLYSR"/>
</dbReference>
<dbReference type="CDD" id="cd08411">
    <property type="entry name" value="PBP2_OxyR"/>
    <property type="match status" value="1"/>
</dbReference>
<evidence type="ECO:0000256" key="1">
    <source>
        <dbReference type="ARBA" id="ARBA00009437"/>
    </source>
</evidence>
<accession>A0A2A5AWL1</accession>
<dbReference type="SUPFAM" id="SSF53850">
    <property type="entry name" value="Periplasmic binding protein-like II"/>
    <property type="match status" value="1"/>
</dbReference>
<dbReference type="PANTHER" id="PTHR30346:SF10">
    <property type="entry name" value="TRANSCRIPTIONAL REGULATOR OF OXIDATIVE STRESS OXYR"/>
    <property type="match status" value="1"/>
</dbReference>